<evidence type="ECO:0000256" key="1">
    <source>
        <dbReference type="SAM" id="Phobius"/>
    </source>
</evidence>
<dbReference type="InterPro" id="IPR029063">
    <property type="entry name" value="SAM-dependent_MTases_sf"/>
</dbReference>
<dbReference type="EMBL" id="WSLF01000003">
    <property type="protein sequence ID" value="KAE9635592.1"/>
    <property type="molecule type" value="Genomic_DNA"/>
</dbReference>
<comment type="caution">
    <text evidence="2">The sequence shown here is derived from an EMBL/GenBank/DDBJ whole genome shotgun (WGS) entry which is preliminary data.</text>
</comment>
<evidence type="ECO:0000313" key="3">
    <source>
        <dbReference type="Proteomes" id="UP000483018"/>
    </source>
</evidence>
<dbReference type="SUPFAM" id="SSF53335">
    <property type="entry name" value="S-adenosyl-L-methionine-dependent methyltransferases"/>
    <property type="match status" value="1"/>
</dbReference>
<feature type="transmembrane region" description="Helical" evidence="1">
    <location>
        <begin position="46"/>
        <end position="63"/>
    </location>
</feature>
<sequence>MKNIMPTKRIVNDLYLSIFSNLRRIINNIYYNNIIQKTQKFDMSKYLLGYWFPFLYPGCGFSIPRNKKLVRQINIAAERLYRKIINLDISKLGISDYNKKYLTDKKKILYIEIQKYSYLLSWILSKYNYDLSKCCFLDYGGGTGLLSLLALEAGIKNVYYNDIYDVSCRDAAVIAKAVHLKRKDYIQGDLDDIIHYCKNTGIYFNAIGSYDVIEHIYDIKYFFLNIDKIAHNKCTIFMISGANPYNKKIKNELMLQHKKLENESRNKYYGWKQRDTLESYHSVRKRIIEQYIDQNNIKLKQDEIQLLSKYTRGMVKQDIEKSVDQYIKNGVLPEIDKKFPTNTCDPYTGNWAEHLMDFDMLINILKTTNFKSARVVPDKDKLSSSDIIGIFASK</sequence>
<evidence type="ECO:0008006" key="4">
    <source>
        <dbReference type="Google" id="ProtNLM"/>
    </source>
</evidence>
<keyword evidence="1" id="KW-0812">Transmembrane</keyword>
<keyword evidence="3" id="KW-1185">Reference proteome</keyword>
<dbReference type="Gene3D" id="3.40.50.150">
    <property type="entry name" value="Vaccinia Virus protein VP39"/>
    <property type="match status" value="1"/>
</dbReference>
<accession>A0A7C8HIX5</accession>
<protein>
    <recommendedName>
        <fullName evidence="4">Methyltransferase domain-containing protein</fullName>
    </recommendedName>
</protein>
<organism evidence="2 3">
    <name type="scientific">Defluviitalea raffinosedens</name>
    <dbReference type="NCBI Taxonomy" id="1450156"/>
    <lineage>
        <taxon>Bacteria</taxon>
        <taxon>Bacillati</taxon>
        <taxon>Bacillota</taxon>
        <taxon>Clostridia</taxon>
        <taxon>Lachnospirales</taxon>
        <taxon>Defluviitaleaceae</taxon>
        <taxon>Defluviitalea</taxon>
    </lineage>
</organism>
<evidence type="ECO:0000313" key="2">
    <source>
        <dbReference type="EMBL" id="KAE9635592.1"/>
    </source>
</evidence>
<keyword evidence="1" id="KW-0472">Membrane</keyword>
<name>A0A7C8HIX5_9FIRM</name>
<reference evidence="2 3" key="1">
    <citation type="submission" date="2019-12" db="EMBL/GenBank/DDBJ databases">
        <title>Defluviitalea raffinosedens, isolated from a biogas fermenter, genome sequencing and characterization.</title>
        <authorList>
            <person name="Rettenmaier R."/>
            <person name="Schneider M."/>
            <person name="Neuhaus K."/>
            <person name="Liebl W."/>
            <person name="Zverlov V."/>
        </authorList>
    </citation>
    <scope>NUCLEOTIDE SEQUENCE [LARGE SCALE GENOMIC DNA]</scope>
    <source>
        <strain evidence="2 3">249c-K6</strain>
    </source>
</reference>
<dbReference type="OrthoDB" id="9785995at2"/>
<proteinExistence type="predicted"/>
<dbReference type="Proteomes" id="UP000483018">
    <property type="component" value="Unassembled WGS sequence"/>
</dbReference>
<dbReference type="RefSeq" id="WP_158739839.1">
    <property type="nucleotide sequence ID" value="NZ_WSLF01000003.1"/>
</dbReference>
<keyword evidence="1" id="KW-1133">Transmembrane helix</keyword>
<dbReference type="AlphaFoldDB" id="A0A7C8HIX5"/>
<gene>
    <name evidence="2" type="ORF">GND95_05450</name>
</gene>